<reference evidence="1" key="1">
    <citation type="submission" date="2023-03" db="EMBL/GenBank/DDBJ databases">
        <title>Massive genome expansion in bonnet fungi (Mycena s.s.) driven by repeated elements and novel gene families across ecological guilds.</title>
        <authorList>
            <consortium name="Lawrence Berkeley National Laboratory"/>
            <person name="Harder C.B."/>
            <person name="Miyauchi S."/>
            <person name="Viragh M."/>
            <person name="Kuo A."/>
            <person name="Thoen E."/>
            <person name="Andreopoulos B."/>
            <person name="Lu D."/>
            <person name="Skrede I."/>
            <person name="Drula E."/>
            <person name="Henrissat B."/>
            <person name="Morin E."/>
            <person name="Kohler A."/>
            <person name="Barry K."/>
            <person name="LaButti K."/>
            <person name="Morin E."/>
            <person name="Salamov A."/>
            <person name="Lipzen A."/>
            <person name="Mereny Z."/>
            <person name="Hegedus B."/>
            <person name="Baldrian P."/>
            <person name="Stursova M."/>
            <person name="Weitz H."/>
            <person name="Taylor A."/>
            <person name="Grigoriev I.V."/>
            <person name="Nagy L.G."/>
            <person name="Martin F."/>
            <person name="Kauserud H."/>
        </authorList>
    </citation>
    <scope>NUCLEOTIDE SEQUENCE</scope>
    <source>
        <strain evidence="1">CBHHK002</strain>
    </source>
</reference>
<dbReference type="AlphaFoldDB" id="A0AAD7AP10"/>
<sequence length="280" mass="31757">MSSQSRLSTQLRIPPELIAEIVAYNADDIPALHAMSLVSKAMRSFTIEHLFAAIHFICEQDITWWGAMVQRTPRLQHIVKRVKFSDPSADEIRRHRHVRYLSEAVVPPKIPIMPNVSIVEWESDTHTMDNSMAIAYMSLFPNSTELRLSGMHFHLAGKFGSGFDQLARFLCGRKLRVLSFCSTHVWDEPNEEDLTFDLTSLEELRVVGCSPDFFDNTEFVSQLVEASRPAALKSLTFAWRFGLGASIAPCSLQTMENILLIANPCLVNLSLIWDLYVWGE</sequence>
<dbReference type="EMBL" id="JARIHO010000003">
    <property type="protein sequence ID" value="KAJ7364347.1"/>
    <property type="molecule type" value="Genomic_DNA"/>
</dbReference>
<evidence type="ECO:0008006" key="3">
    <source>
        <dbReference type="Google" id="ProtNLM"/>
    </source>
</evidence>
<keyword evidence="2" id="KW-1185">Reference proteome</keyword>
<comment type="caution">
    <text evidence="1">The sequence shown here is derived from an EMBL/GenBank/DDBJ whole genome shotgun (WGS) entry which is preliminary data.</text>
</comment>
<proteinExistence type="predicted"/>
<accession>A0AAD7AP10</accession>
<dbReference type="Proteomes" id="UP001218218">
    <property type="component" value="Unassembled WGS sequence"/>
</dbReference>
<organism evidence="1 2">
    <name type="scientific">Mycena albidolilacea</name>
    <dbReference type="NCBI Taxonomy" id="1033008"/>
    <lineage>
        <taxon>Eukaryota</taxon>
        <taxon>Fungi</taxon>
        <taxon>Dikarya</taxon>
        <taxon>Basidiomycota</taxon>
        <taxon>Agaricomycotina</taxon>
        <taxon>Agaricomycetes</taxon>
        <taxon>Agaricomycetidae</taxon>
        <taxon>Agaricales</taxon>
        <taxon>Marasmiineae</taxon>
        <taxon>Mycenaceae</taxon>
        <taxon>Mycena</taxon>
    </lineage>
</organism>
<evidence type="ECO:0000313" key="2">
    <source>
        <dbReference type="Proteomes" id="UP001218218"/>
    </source>
</evidence>
<evidence type="ECO:0000313" key="1">
    <source>
        <dbReference type="EMBL" id="KAJ7364347.1"/>
    </source>
</evidence>
<protein>
    <recommendedName>
        <fullName evidence="3">F-box domain-containing protein</fullName>
    </recommendedName>
</protein>
<name>A0AAD7AP10_9AGAR</name>
<gene>
    <name evidence="1" type="ORF">DFH08DRAFT_949949</name>
</gene>